<evidence type="ECO:0000259" key="5">
    <source>
        <dbReference type="PROSITE" id="PS50190"/>
    </source>
</evidence>
<dbReference type="Gene3D" id="1.25.10.10">
    <property type="entry name" value="Leucine-rich Repeat Variant"/>
    <property type="match status" value="1"/>
</dbReference>
<dbReference type="PANTHER" id="PTHR10663">
    <property type="entry name" value="GUANYL-NUCLEOTIDE EXCHANGE FACTOR"/>
    <property type="match status" value="1"/>
</dbReference>
<evidence type="ECO:0000313" key="7">
    <source>
        <dbReference type="Proteomes" id="UP000054498"/>
    </source>
</evidence>
<dbReference type="GeneID" id="25731043"/>
<dbReference type="GO" id="GO:0005829">
    <property type="term" value="C:cytosol"/>
    <property type="evidence" value="ECO:0007669"/>
    <property type="project" value="UniProtKB-SubCell"/>
</dbReference>
<feature type="region of interest" description="Disordered" evidence="4">
    <location>
        <begin position="640"/>
        <end position="697"/>
    </location>
</feature>
<feature type="compositionally biased region" description="Low complexity" evidence="4">
    <location>
        <begin position="665"/>
        <end position="683"/>
    </location>
</feature>
<keyword evidence="2" id="KW-0813">Transport</keyword>
<feature type="region of interest" description="Disordered" evidence="4">
    <location>
        <begin position="238"/>
        <end position="264"/>
    </location>
</feature>
<organism evidence="6 7">
    <name type="scientific">Monoraphidium neglectum</name>
    <dbReference type="NCBI Taxonomy" id="145388"/>
    <lineage>
        <taxon>Eukaryota</taxon>
        <taxon>Viridiplantae</taxon>
        <taxon>Chlorophyta</taxon>
        <taxon>core chlorophytes</taxon>
        <taxon>Chlorophyceae</taxon>
        <taxon>CS clade</taxon>
        <taxon>Sphaeropleales</taxon>
        <taxon>Selenastraceae</taxon>
        <taxon>Monoraphidium</taxon>
    </lineage>
</organism>
<evidence type="ECO:0000256" key="2">
    <source>
        <dbReference type="ARBA" id="ARBA00022448"/>
    </source>
</evidence>
<dbReference type="InterPro" id="IPR032691">
    <property type="entry name" value="Mon2/Sec7/BIG1-like_HUS"/>
</dbReference>
<feature type="domain" description="SEC7" evidence="5">
    <location>
        <begin position="696"/>
        <end position="813"/>
    </location>
</feature>
<evidence type="ECO:0000256" key="4">
    <source>
        <dbReference type="SAM" id="MobiDB-lite"/>
    </source>
</evidence>
<dbReference type="Gene3D" id="1.10.220.20">
    <property type="match status" value="1"/>
</dbReference>
<dbReference type="Gene3D" id="1.10.1000.11">
    <property type="entry name" value="Arf Nucleotide-binding Site Opener,domain 2"/>
    <property type="match status" value="1"/>
</dbReference>
<dbReference type="SMART" id="SM00222">
    <property type="entry name" value="Sec7"/>
    <property type="match status" value="1"/>
</dbReference>
<accession>A0A0D2LRT5</accession>
<protein>
    <submittedName>
        <fullName evidence="6">Brefeldin A-inhibited guanine nucleotide-exchange protein</fullName>
    </submittedName>
</protein>
<feature type="compositionally biased region" description="Gly residues" evidence="4">
    <location>
        <begin position="298"/>
        <end position="308"/>
    </location>
</feature>
<name>A0A0D2LRT5_9CHLO</name>
<reference evidence="6 7" key="1">
    <citation type="journal article" date="2013" name="BMC Genomics">
        <title>Reconstruction of the lipid metabolism for the microalga Monoraphidium neglectum from its genome sequence reveals characteristics suitable for biofuel production.</title>
        <authorList>
            <person name="Bogen C."/>
            <person name="Al-Dilaimi A."/>
            <person name="Albersmeier A."/>
            <person name="Wichmann J."/>
            <person name="Grundmann M."/>
            <person name="Rupp O."/>
            <person name="Lauersen K.J."/>
            <person name="Blifernez-Klassen O."/>
            <person name="Kalinowski J."/>
            <person name="Goesmann A."/>
            <person name="Mussgnug J.H."/>
            <person name="Kruse O."/>
        </authorList>
    </citation>
    <scope>NUCLEOTIDE SEQUENCE [LARGE SCALE GENOMIC DNA]</scope>
    <source>
        <strain evidence="6 7">SAG 48.87</strain>
    </source>
</reference>
<dbReference type="InterPro" id="IPR032629">
    <property type="entry name" value="DCB_dom"/>
</dbReference>
<dbReference type="GO" id="GO:0032012">
    <property type="term" value="P:regulation of ARF protein signal transduction"/>
    <property type="evidence" value="ECO:0007669"/>
    <property type="project" value="InterPro"/>
</dbReference>
<dbReference type="SUPFAM" id="SSF48425">
    <property type="entry name" value="Sec7 domain"/>
    <property type="match status" value="1"/>
</dbReference>
<feature type="region of interest" description="Disordered" evidence="4">
    <location>
        <begin position="291"/>
        <end position="368"/>
    </location>
</feature>
<dbReference type="PROSITE" id="PS50190">
    <property type="entry name" value="SEC7"/>
    <property type="match status" value="1"/>
</dbReference>
<dbReference type="InterPro" id="IPR016024">
    <property type="entry name" value="ARM-type_fold"/>
</dbReference>
<dbReference type="Proteomes" id="UP000054498">
    <property type="component" value="Unassembled WGS sequence"/>
</dbReference>
<comment type="subcellular location">
    <subcellularLocation>
        <location evidence="1">Cytoplasm</location>
        <location evidence="1">Cytosol</location>
    </subcellularLocation>
</comment>
<dbReference type="InterPro" id="IPR035999">
    <property type="entry name" value="Sec7_dom_sf"/>
</dbReference>
<dbReference type="InterPro" id="IPR011989">
    <property type="entry name" value="ARM-like"/>
</dbReference>
<dbReference type="STRING" id="145388.A0A0D2LRT5"/>
<dbReference type="SUPFAM" id="SSF48371">
    <property type="entry name" value="ARM repeat"/>
    <property type="match status" value="1"/>
</dbReference>
<gene>
    <name evidence="6" type="ORF">MNEG_13568</name>
</gene>
<feature type="compositionally biased region" description="Low complexity" evidence="4">
    <location>
        <begin position="309"/>
        <end position="322"/>
    </location>
</feature>
<dbReference type="Pfam" id="PF12783">
    <property type="entry name" value="Sec7-like_HUS"/>
    <property type="match status" value="1"/>
</dbReference>
<dbReference type="OrthoDB" id="430364at2759"/>
<dbReference type="GO" id="GO:0005802">
    <property type="term" value="C:trans-Golgi network"/>
    <property type="evidence" value="ECO:0007669"/>
    <property type="project" value="TreeGrafter"/>
</dbReference>
<dbReference type="GO" id="GO:0015031">
    <property type="term" value="P:protein transport"/>
    <property type="evidence" value="ECO:0007669"/>
    <property type="project" value="UniProtKB-KW"/>
</dbReference>
<dbReference type="KEGG" id="mng:MNEG_13568"/>
<keyword evidence="7" id="KW-1185">Reference proteome</keyword>
<evidence type="ECO:0000313" key="6">
    <source>
        <dbReference type="EMBL" id="KIY94394.1"/>
    </source>
</evidence>
<dbReference type="AlphaFoldDB" id="A0A0D2LRT5"/>
<sequence length="828" mass="85582">MADAEVAAHSSRDKAFEIFVKRTITSIQKEAWGRSKEVKEIREACQAFLNRLDQSGAGDDALREVLYPLQLACASNMTKVVELALGCLHKLVAHAWLHGESGPSGTMDLLSAHGSVDGDDAVAQVIKMVIKCGETSNEALQLAVVRALLTFTTAEHFVAHGECLLAAVRAVFNLALSSEDPTNKRTACNALLQMLNTIAKRVTQVQPRGLGSECSAASRTVSEALEIARSTSFHSVPSAGALAAGGPPLSPGAGTPTGRDEARRAAQFASLAERSDLRGLEAALEASGASGVLSDDALGGGGGGGGDSPGAATTPTAGGASVRTSYAGQRLSGVGGASEAGDYGSEANGGPRSPSVRGSAPGDAASGGGAANAAGLTLTLAHERAFADAHRARVAGGGGGGGGGPGGAPRLTTYERDVLLVLTAFCKLASREAGMSSAESVLSQGKLLALEMLGRVLGNPQHSWAHVSELFCRHLRQPVCMALLRNCASNDPAAYVLAVRLLAAILSLPRLRLGLRAELGAFYPLLVLRPLEQEAPEPQGLQAALGTLRALVGDPQLVVDLFVNYDCDLQASNLYERTVQALSKLAQQVDPEPDKADKNRAETLARAAALRREALQALLRTLSSLEQWAAPIRESTLRAAAEAEAGEAEEGAGRGALRGQGGSSGSLQDRAAPPSQGGAAPSHGGAGAGASSEAERFTAAKTAKDSLARGLSVFNSGGAVKGVEYFVNSGLVEGTPVAIAEFLRRHADQLDKAALGELLGHHTELAIAVMHAWVDGELYGGQSIDLALRALLAQFRLPGEAQKIDRIMEKFAEASATPANRRKARCPR</sequence>
<keyword evidence="3" id="KW-0653">Protein transport</keyword>
<dbReference type="InterPro" id="IPR000904">
    <property type="entry name" value="Sec7_dom"/>
</dbReference>
<dbReference type="InterPro" id="IPR023394">
    <property type="entry name" value="Sec7_C_sf"/>
</dbReference>
<dbReference type="RefSeq" id="XP_013893414.1">
    <property type="nucleotide sequence ID" value="XM_014037960.1"/>
</dbReference>
<proteinExistence type="predicted"/>
<dbReference type="Pfam" id="PF01369">
    <property type="entry name" value="Sec7"/>
    <property type="match status" value="1"/>
</dbReference>
<dbReference type="EMBL" id="KK104125">
    <property type="protein sequence ID" value="KIY94394.1"/>
    <property type="molecule type" value="Genomic_DNA"/>
</dbReference>
<evidence type="ECO:0000256" key="1">
    <source>
        <dbReference type="ARBA" id="ARBA00004514"/>
    </source>
</evidence>
<feature type="compositionally biased region" description="Low complexity" evidence="4">
    <location>
        <begin position="238"/>
        <end position="257"/>
    </location>
</feature>
<dbReference type="Pfam" id="PF16213">
    <property type="entry name" value="DCB"/>
    <property type="match status" value="1"/>
</dbReference>
<feature type="compositionally biased region" description="Gly residues" evidence="4">
    <location>
        <begin position="653"/>
        <end position="664"/>
    </location>
</feature>
<dbReference type="PANTHER" id="PTHR10663:SF375">
    <property type="entry name" value="LD29171P"/>
    <property type="match status" value="1"/>
</dbReference>
<dbReference type="GO" id="GO:0005085">
    <property type="term" value="F:guanyl-nucleotide exchange factor activity"/>
    <property type="evidence" value="ECO:0007669"/>
    <property type="project" value="InterPro"/>
</dbReference>
<evidence type="ECO:0000256" key="3">
    <source>
        <dbReference type="ARBA" id="ARBA00022927"/>
    </source>
</evidence>